<comment type="subcellular location">
    <subcellularLocation>
        <location evidence="1 12 13">Cytoplasm</location>
    </subcellularLocation>
</comment>
<dbReference type="Gene3D" id="3.40.50.300">
    <property type="entry name" value="P-loop containing nucleotide triphosphate hydrolases"/>
    <property type="match status" value="3"/>
</dbReference>
<dbReference type="GO" id="GO:0009380">
    <property type="term" value="C:excinuclease repair complex"/>
    <property type="evidence" value="ECO:0007669"/>
    <property type="project" value="InterPro"/>
</dbReference>
<dbReference type="PANTHER" id="PTHR24029">
    <property type="entry name" value="UVRABC SYSTEM PROTEIN B"/>
    <property type="match status" value="1"/>
</dbReference>
<dbReference type="PROSITE" id="PS50151">
    <property type="entry name" value="UVR"/>
    <property type="match status" value="1"/>
</dbReference>
<dbReference type="GO" id="GO:0009381">
    <property type="term" value="F:excinuclease ABC activity"/>
    <property type="evidence" value="ECO:0007669"/>
    <property type="project" value="UniProtKB-UniRule"/>
</dbReference>
<dbReference type="InterPro" id="IPR027417">
    <property type="entry name" value="P-loop_NTPase"/>
</dbReference>
<dbReference type="GO" id="GO:0009432">
    <property type="term" value="P:SOS response"/>
    <property type="evidence" value="ECO:0007669"/>
    <property type="project" value="UniProtKB-UniRule"/>
</dbReference>
<dbReference type="STRING" id="633147.Olsu_1314"/>
<comment type="subunit">
    <text evidence="10 12 13">Forms a heterotetramer with UvrA during the search for lesions. Interacts with UvrC in an incision complex.</text>
</comment>
<evidence type="ECO:0000259" key="17">
    <source>
        <dbReference type="PROSITE" id="PS51194"/>
    </source>
</evidence>
<dbReference type="GO" id="GO:0003677">
    <property type="term" value="F:DNA binding"/>
    <property type="evidence" value="ECO:0007669"/>
    <property type="project" value="UniProtKB-UniRule"/>
</dbReference>
<dbReference type="NCBIfam" id="NF003673">
    <property type="entry name" value="PRK05298.1"/>
    <property type="match status" value="1"/>
</dbReference>
<dbReference type="Gene3D" id="4.10.860.10">
    <property type="entry name" value="UVR domain"/>
    <property type="match status" value="1"/>
</dbReference>
<dbReference type="NCBIfam" id="TIGR00631">
    <property type="entry name" value="uvrb"/>
    <property type="match status" value="1"/>
</dbReference>
<dbReference type="InterPro" id="IPR041471">
    <property type="entry name" value="UvrB_inter"/>
</dbReference>
<gene>
    <name evidence="12" type="primary">uvrB</name>
    <name evidence="18" type="ordered locus">Olsu_1314</name>
</gene>
<dbReference type="InterPro" id="IPR001943">
    <property type="entry name" value="UVR_dom"/>
</dbReference>
<evidence type="ECO:0000256" key="3">
    <source>
        <dbReference type="ARBA" id="ARBA00022490"/>
    </source>
</evidence>
<dbReference type="GO" id="GO:0006289">
    <property type="term" value="P:nucleotide-excision repair"/>
    <property type="evidence" value="ECO:0007669"/>
    <property type="project" value="UniProtKB-UniRule"/>
</dbReference>
<dbReference type="CDD" id="cd18790">
    <property type="entry name" value="SF2_C_UvrB"/>
    <property type="match status" value="1"/>
</dbReference>
<keyword evidence="3 12" id="KW-0963">Cytoplasm</keyword>
<evidence type="ECO:0000256" key="6">
    <source>
        <dbReference type="ARBA" id="ARBA00022769"/>
    </source>
</evidence>
<dbReference type="Pfam" id="PF02151">
    <property type="entry name" value="UVR"/>
    <property type="match status" value="1"/>
</dbReference>
<dbReference type="eggNOG" id="COG0556">
    <property type="taxonomic scope" value="Bacteria"/>
</dbReference>
<comment type="domain">
    <text evidence="12">The beta-hairpin motif is involved in DNA binding.</text>
</comment>
<dbReference type="KEGG" id="ols:Olsu_1314"/>
<dbReference type="RefSeq" id="WP_013252171.1">
    <property type="nucleotide sequence ID" value="NC_014363.1"/>
</dbReference>
<feature type="compositionally biased region" description="Basic residues" evidence="14">
    <location>
        <begin position="762"/>
        <end position="771"/>
    </location>
</feature>
<dbReference type="SUPFAM" id="SSF52540">
    <property type="entry name" value="P-loop containing nucleoside triphosphate hydrolases"/>
    <property type="match status" value="2"/>
</dbReference>
<evidence type="ECO:0000256" key="11">
    <source>
        <dbReference type="ARBA" id="ARBA00029504"/>
    </source>
</evidence>
<dbReference type="GeneID" id="78512722"/>
<evidence type="ECO:0000256" key="2">
    <source>
        <dbReference type="ARBA" id="ARBA00008533"/>
    </source>
</evidence>
<keyword evidence="9 12" id="KW-0234">DNA repair</keyword>
<feature type="short sequence motif" description="Beta-hairpin" evidence="12">
    <location>
        <begin position="146"/>
        <end position="169"/>
    </location>
</feature>
<sequence>MAEEVAGGAAGPAADGPRTFVDGTGHEVAYEPLAGTPEAKERFGAELKRFGLEHGDERLEVVSPYEPAGDQPKAIARLARGIEDGLRYQTLLGVTGSGKTFSMAKTIEATQRPTLIMEPNKTLAAQVASEMKELFPHNAVVYFVSYYDYYQPEAYVPQTDTYIEKDASINEEVEKLRHQATSSLLSRRDVIVVASVSCIYGIGSPQDYAGLAPNVDKSVPLERDDLIRELIDIQYDRNDYDLSRGTFRVRGDTIDVFPPYAENPLRVSFFGDEVELIAEIDNVTGEIVREFDAIPIWPASHYVTERPKITHAIKTISEELEGRVKELKDNDMLLEAQRLSQRTGYDLEMLETMGYCSGIENYSRHMDGRKAGEPPYTLIDYFPKDMLCIIDESHVTVPQIRGMYEGDRSRKVTLVEHGFRLPSALDNRPLRFDEFEQRIGQFVYVSATPGDYEEGVSQQEVEQVIRPTGLLDPKVEVRPVRGQIDDLIEEIKDRTSRKERVLVTTLTKRMAEDLTDHLLDEGVKVNYMHSDTATLDRVEIIRDLRIGKISVLVGINLLREGLDIPEVSLVAILDADKEGFLRNRRSLIQTMGRAARNAQGEVIMYADTVTDSMREAMGETARRRSIQEAYNSEHGIVPKTIRKSITDVASFIEDADKTLSTKSREGGEFFTAPAGEGPTGTEHERTIDSVARELAALPPEEAGKVMGALEDEMVQASVDMDFERAAQLRDQIVELRGRLDGSSEEDVISRLKATDRKGSAHATRRRWKRKR</sequence>
<dbReference type="PROSITE" id="PS51192">
    <property type="entry name" value="HELICASE_ATP_BIND_1"/>
    <property type="match status" value="1"/>
</dbReference>
<evidence type="ECO:0000259" key="16">
    <source>
        <dbReference type="PROSITE" id="PS51192"/>
    </source>
</evidence>
<evidence type="ECO:0000313" key="19">
    <source>
        <dbReference type="Proteomes" id="UP000000333"/>
    </source>
</evidence>
<dbReference type="InterPro" id="IPR036876">
    <property type="entry name" value="UVR_dom_sf"/>
</dbReference>
<evidence type="ECO:0000256" key="13">
    <source>
        <dbReference type="RuleBase" id="RU003587"/>
    </source>
</evidence>
<dbReference type="InterPro" id="IPR004807">
    <property type="entry name" value="UvrB"/>
</dbReference>
<keyword evidence="6 12" id="KW-0228">DNA excision</keyword>
<dbReference type="SUPFAM" id="SSF46600">
    <property type="entry name" value="C-terminal UvrC-binding domain of UvrB"/>
    <property type="match status" value="1"/>
</dbReference>
<evidence type="ECO:0000259" key="15">
    <source>
        <dbReference type="PROSITE" id="PS50151"/>
    </source>
</evidence>
<evidence type="ECO:0000256" key="7">
    <source>
        <dbReference type="ARBA" id="ARBA00022840"/>
    </source>
</evidence>
<keyword evidence="5 12" id="KW-0227">DNA damage</keyword>
<evidence type="ECO:0000313" key="18">
    <source>
        <dbReference type="EMBL" id="ADK68419.1"/>
    </source>
</evidence>
<evidence type="ECO:0000256" key="10">
    <source>
        <dbReference type="ARBA" id="ARBA00026033"/>
    </source>
</evidence>
<evidence type="ECO:0000256" key="4">
    <source>
        <dbReference type="ARBA" id="ARBA00022741"/>
    </source>
</evidence>
<dbReference type="InterPro" id="IPR014001">
    <property type="entry name" value="Helicase_ATP-bd"/>
</dbReference>
<evidence type="ECO:0000256" key="1">
    <source>
        <dbReference type="ARBA" id="ARBA00004496"/>
    </source>
</evidence>
<dbReference type="AlphaFoldDB" id="E1QWB6"/>
<dbReference type="EMBL" id="CP002106">
    <property type="protein sequence ID" value="ADK68419.1"/>
    <property type="molecule type" value="Genomic_DNA"/>
</dbReference>
<organism evidence="18 19">
    <name type="scientific">Olsenella uli (strain ATCC 49627 / DSM 7084 / CCUG 31166 / CIP 109912 / JCM 12494 / LMG 11480 / NCIMB 702895 / VPI D76D-27C)</name>
    <name type="common">Lactobacillus uli</name>
    <dbReference type="NCBI Taxonomy" id="633147"/>
    <lineage>
        <taxon>Bacteria</taxon>
        <taxon>Bacillati</taxon>
        <taxon>Actinomycetota</taxon>
        <taxon>Coriobacteriia</taxon>
        <taxon>Coriobacteriales</taxon>
        <taxon>Atopobiaceae</taxon>
        <taxon>Olsenella</taxon>
    </lineage>
</organism>
<dbReference type="CDD" id="cd17916">
    <property type="entry name" value="DEXHc_UvrB"/>
    <property type="match status" value="1"/>
</dbReference>
<dbReference type="InterPro" id="IPR024759">
    <property type="entry name" value="UvrB_YAD/RRR_dom"/>
</dbReference>
<dbReference type="InterPro" id="IPR001650">
    <property type="entry name" value="Helicase_C-like"/>
</dbReference>
<accession>E1QWB6</accession>
<keyword evidence="8 12" id="KW-0267">Excision nuclease</keyword>
<dbReference type="GO" id="GO:0005524">
    <property type="term" value="F:ATP binding"/>
    <property type="evidence" value="ECO:0007669"/>
    <property type="project" value="UniProtKB-UniRule"/>
</dbReference>
<feature type="binding site" evidence="12">
    <location>
        <begin position="93"/>
        <end position="100"/>
    </location>
    <ligand>
        <name>ATP</name>
        <dbReference type="ChEBI" id="CHEBI:30616"/>
    </ligand>
</feature>
<evidence type="ECO:0000256" key="5">
    <source>
        <dbReference type="ARBA" id="ARBA00022763"/>
    </source>
</evidence>
<dbReference type="GO" id="GO:0005737">
    <property type="term" value="C:cytoplasm"/>
    <property type="evidence" value="ECO:0007669"/>
    <property type="project" value="UniProtKB-SubCell"/>
</dbReference>
<keyword evidence="19" id="KW-1185">Reference proteome</keyword>
<keyword evidence="7 12" id="KW-0067">ATP-binding</keyword>
<comment type="similarity">
    <text evidence="2 12 13">Belongs to the UvrB family.</text>
</comment>
<keyword evidence="12 13" id="KW-0742">SOS response</keyword>
<dbReference type="PANTHER" id="PTHR24029:SF0">
    <property type="entry name" value="UVRABC SYSTEM PROTEIN B"/>
    <property type="match status" value="1"/>
</dbReference>
<feature type="region of interest" description="Disordered" evidence="14">
    <location>
        <begin position="1"/>
        <end position="23"/>
    </location>
</feature>
<dbReference type="Pfam" id="PF04851">
    <property type="entry name" value="ResIII"/>
    <property type="match status" value="1"/>
</dbReference>
<feature type="domain" description="Helicase C-terminal" evidence="17">
    <location>
        <begin position="483"/>
        <end position="645"/>
    </location>
</feature>
<feature type="compositionally biased region" description="Basic and acidic residues" evidence="14">
    <location>
        <begin position="739"/>
        <end position="758"/>
    </location>
</feature>
<dbReference type="GO" id="GO:0016887">
    <property type="term" value="F:ATP hydrolysis activity"/>
    <property type="evidence" value="ECO:0007669"/>
    <property type="project" value="InterPro"/>
</dbReference>
<dbReference type="Pfam" id="PF12344">
    <property type="entry name" value="UvrB"/>
    <property type="match status" value="1"/>
</dbReference>
<evidence type="ECO:0000256" key="14">
    <source>
        <dbReference type="SAM" id="MobiDB-lite"/>
    </source>
</evidence>
<feature type="domain" description="Helicase ATP-binding" evidence="16">
    <location>
        <begin position="80"/>
        <end position="233"/>
    </location>
</feature>
<dbReference type="SMART" id="SM00490">
    <property type="entry name" value="HELICc"/>
    <property type="match status" value="1"/>
</dbReference>
<dbReference type="InterPro" id="IPR006935">
    <property type="entry name" value="Helicase/UvrB_N"/>
</dbReference>
<evidence type="ECO:0000256" key="12">
    <source>
        <dbReference type="HAMAP-Rule" id="MF_00204"/>
    </source>
</evidence>
<dbReference type="SMART" id="SM00487">
    <property type="entry name" value="DEXDc"/>
    <property type="match status" value="1"/>
</dbReference>
<name>E1QWB6_OLSUV</name>
<dbReference type="HOGENOM" id="CLU_009621_2_1_11"/>
<feature type="domain" description="UVR" evidence="15">
    <location>
        <begin position="703"/>
        <end position="738"/>
    </location>
</feature>
<dbReference type="Pfam" id="PF17757">
    <property type="entry name" value="UvrB_inter"/>
    <property type="match status" value="1"/>
</dbReference>
<dbReference type="OrthoDB" id="9806651at2"/>
<protein>
    <recommendedName>
        <fullName evidence="11 12">UvrABC system protein B</fullName>
        <shortName evidence="12">Protein UvrB</shortName>
    </recommendedName>
    <alternativeName>
        <fullName evidence="12">Excinuclease ABC subunit B</fullName>
    </alternativeName>
</protein>
<evidence type="ECO:0000256" key="9">
    <source>
        <dbReference type="ARBA" id="ARBA00023204"/>
    </source>
</evidence>
<dbReference type="PROSITE" id="PS51194">
    <property type="entry name" value="HELICASE_CTER"/>
    <property type="match status" value="1"/>
</dbReference>
<proteinExistence type="inferred from homology"/>
<dbReference type="Pfam" id="PF00271">
    <property type="entry name" value="Helicase_C"/>
    <property type="match status" value="1"/>
</dbReference>
<dbReference type="HAMAP" id="MF_00204">
    <property type="entry name" value="UvrB"/>
    <property type="match status" value="1"/>
</dbReference>
<comment type="function">
    <text evidence="12">The UvrABC repair system catalyzes the recognition and processing of DNA lesions. A damage recognition complex composed of 2 UvrA and 2 UvrB subunits scans DNA for abnormalities. Upon binding of the UvrA(2)B(2) complex to a putative damaged site, the DNA wraps around one UvrB monomer. DNA wrap is dependent on ATP binding by UvrB and probably causes local melting of the DNA helix, facilitating insertion of UvrB beta-hairpin between the DNA strands. Then UvrB probes one DNA strand for the presence of a lesion. If a lesion is found the UvrA subunits dissociate and the UvrB-DNA preincision complex is formed. This complex is subsequently bound by UvrC and the second UvrB is released. If no lesion is found, the DNA wraps around the other UvrB subunit that will check the other stand for damage.</text>
</comment>
<reference evidence="18 19" key="1">
    <citation type="journal article" date="2010" name="Stand. Genomic Sci.">
        <title>Complete genome sequence of Olsenella uli type strain (VPI D76D-27C).</title>
        <authorList>
            <person name="Goker M."/>
            <person name="Held B."/>
            <person name="Lucas S."/>
            <person name="Nolan M."/>
            <person name="Yasawong M."/>
            <person name="Glavina Del Rio T."/>
            <person name="Tice H."/>
            <person name="Cheng J.F."/>
            <person name="Bruce D."/>
            <person name="Detter J.C."/>
            <person name="Tapia R."/>
            <person name="Han C."/>
            <person name="Goodwin L."/>
            <person name="Pitluck S."/>
            <person name="Liolios K."/>
            <person name="Ivanova N."/>
            <person name="Mavromatis K."/>
            <person name="Mikhailova N."/>
            <person name="Pati A."/>
            <person name="Chen A."/>
            <person name="Palaniappan K."/>
            <person name="Land M."/>
            <person name="Hauser L."/>
            <person name="Chang Y.J."/>
            <person name="Jeffries C.D."/>
            <person name="Rohde M."/>
            <person name="Sikorski J."/>
            <person name="Pukall R."/>
            <person name="Woyke T."/>
            <person name="Bristow J."/>
            <person name="Eisen J.A."/>
            <person name="Markowitz V."/>
            <person name="Hugenholtz P."/>
            <person name="Kyrpides N.C."/>
            <person name="Klenk H.P."/>
            <person name="Lapidus A."/>
        </authorList>
    </citation>
    <scope>NUCLEOTIDE SEQUENCE [LARGE SCALE GENOMIC DNA]</scope>
    <source>
        <strain evidence="19">ATCC 49627 / DSM 7084 / CIP 109912 / JCM 12494 / NCIMB 702895 / VPI D76D-27C</strain>
    </source>
</reference>
<dbReference type="Proteomes" id="UP000000333">
    <property type="component" value="Chromosome"/>
</dbReference>
<keyword evidence="4 12" id="KW-0547">Nucleotide-binding</keyword>
<feature type="region of interest" description="Disordered" evidence="14">
    <location>
        <begin position="739"/>
        <end position="771"/>
    </location>
</feature>
<evidence type="ECO:0000256" key="8">
    <source>
        <dbReference type="ARBA" id="ARBA00022881"/>
    </source>
</evidence>